<dbReference type="PROSITE" id="PS51186">
    <property type="entry name" value="GNAT"/>
    <property type="match status" value="1"/>
</dbReference>
<evidence type="ECO:0000259" key="1">
    <source>
        <dbReference type="PROSITE" id="PS51186"/>
    </source>
</evidence>
<feature type="domain" description="N-acetyltransferase" evidence="1">
    <location>
        <begin position="28"/>
        <end position="189"/>
    </location>
</feature>
<dbReference type="Gene3D" id="3.40.630.30">
    <property type="match status" value="1"/>
</dbReference>
<dbReference type="Pfam" id="PF13527">
    <property type="entry name" value="Acetyltransf_9"/>
    <property type="match status" value="1"/>
</dbReference>
<dbReference type="InterPro" id="IPR016181">
    <property type="entry name" value="Acyl_CoA_acyltransferase"/>
</dbReference>
<gene>
    <name evidence="2" type="ORF">JBW_00068</name>
</gene>
<evidence type="ECO:0000313" key="3">
    <source>
        <dbReference type="Proteomes" id="UP000005361"/>
    </source>
</evidence>
<dbReference type="SUPFAM" id="SSF55729">
    <property type="entry name" value="Acyl-CoA N-acyltransferases (Nat)"/>
    <property type="match status" value="1"/>
</dbReference>
<dbReference type="CDD" id="cd04301">
    <property type="entry name" value="NAT_SF"/>
    <property type="match status" value="1"/>
</dbReference>
<name>I8TN96_9FIRM</name>
<organism evidence="2 3">
    <name type="scientific">Pelosinus fermentans JBW45</name>
    <dbReference type="NCBI Taxonomy" id="1192197"/>
    <lineage>
        <taxon>Bacteria</taxon>
        <taxon>Bacillati</taxon>
        <taxon>Bacillota</taxon>
        <taxon>Negativicutes</taxon>
        <taxon>Selenomonadales</taxon>
        <taxon>Sporomusaceae</taxon>
        <taxon>Pelosinus</taxon>
    </lineage>
</organism>
<protein>
    <recommendedName>
        <fullName evidence="1">N-acetyltransferase domain-containing protein</fullName>
    </recommendedName>
</protein>
<dbReference type="EMBL" id="CP010978">
    <property type="protein sequence ID" value="AJQ25420.1"/>
    <property type="molecule type" value="Genomic_DNA"/>
</dbReference>
<dbReference type="InterPro" id="IPR000182">
    <property type="entry name" value="GNAT_dom"/>
</dbReference>
<sequence>MCEVSNEIISVKGKDIPILLAKKDGDHVEIRYMKLCEAVDVVRLIYQCYGYTYFYENFYYPEHIAEYNKRGVMKSLVAVNKNGEIIGHMTLFRNEIIGNVARTGTKEECKLGEPSMVMVRPDYRNMNIFSRMMNRVMKEDLSYTKNLSGLFSPPISEHIYSQLAMYKCGFKDCGCLLGNYPPAEIKDISNRQSQRISLVLTYYSLQNRKDKIIYPPSQHRKMILDIYGNLGAVPNWEEPQCHYDDHSYKETSLIKAKIVPKLNNASIKVSRYGADIVECVKKKMKEMLAKNTEAILLYLSLNDPLTYKFAEQFEQMGFFFAGVLPAMSIGDALILQYLNASNFDYNKVQIVSKNAKEILDYVRKCELKARHMIRLVG</sequence>
<dbReference type="RefSeq" id="WP_007960963.1">
    <property type="nucleotide sequence ID" value="NZ_CP010978.1"/>
</dbReference>
<reference evidence="2 3" key="1">
    <citation type="journal article" date="2015" name="Genome Announc.">
        <title>Complete Genome Sequence of Pelosinus fermentans JBW45, a Member of a Remarkably Competitive Group of Negativicutes in the Firmicutes Phylum.</title>
        <authorList>
            <person name="De Leon K.B."/>
            <person name="Utturkar S.M."/>
            <person name="Camilleri L.B."/>
            <person name="Elias D.A."/>
            <person name="Arkin A.P."/>
            <person name="Fields M.W."/>
            <person name="Brown S.D."/>
            <person name="Wall J.D."/>
        </authorList>
    </citation>
    <scope>NUCLEOTIDE SEQUENCE [LARGE SCALE GENOMIC DNA]</scope>
    <source>
        <strain evidence="2 3">JBW45</strain>
    </source>
</reference>
<evidence type="ECO:0000313" key="2">
    <source>
        <dbReference type="EMBL" id="AJQ25420.1"/>
    </source>
</evidence>
<dbReference type="GO" id="GO:0016747">
    <property type="term" value="F:acyltransferase activity, transferring groups other than amino-acyl groups"/>
    <property type="evidence" value="ECO:0007669"/>
    <property type="project" value="InterPro"/>
</dbReference>
<dbReference type="STRING" id="1192197.JBW_00068"/>
<reference evidence="3" key="2">
    <citation type="submission" date="2015-02" db="EMBL/GenBank/DDBJ databases">
        <title>Complete Genome Sequence of Pelosinus fermentans JBW45.</title>
        <authorList>
            <person name="De Leon K.B."/>
            <person name="Utturkar S.M."/>
            <person name="Camilleri L.B."/>
            <person name="Arkin A.P."/>
            <person name="Fields M.W."/>
            <person name="Brown S.D."/>
            <person name="Wall J.D."/>
        </authorList>
    </citation>
    <scope>NUCLEOTIDE SEQUENCE [LARGE SCALE GENOMIC DNA]</scope>
    <source>
        <strain evidence="3">JBW45</strain>
    </source>
</reference>
<accession>I8TN96</accession>
<proteinExistence type="predicted"/>
<dbReference type="KEGG" id="pft:JBW_00068"/>
<dbReference type="AlphaFoldDB" id="I8TN96"/>
<dbReference type="Proteomes" id="UP000005361">
    <property type="component" value="Chromosome"/>
</dbReference>
<dbReference type="OrthoDB" id="9792240at2"/>
<dbReference type="HOGENOM" id="CLU_782674_0_0_9"/>